<feature type="domain" description="Acyltransferase 3" evidence="2">
    <location>
        <begin position="13"/>
        <end position="332"/>
    </location>
</feature>
<sequence>MTSVPKSGMHLSSLQYLRGIAALAVVYFHAVVQVEQVANIRELPMSGSFGVDIFFVLSGFVMWWTTRDRKVGIGDFLVKRLIRIAPLYWVLTIFAAMVALFFGDLLRSTKFDLPHLGFSLLFLPYWNPAVAATNAEVLTPVIVPGWTLNTEMMFYAVFACALAVRQTLRPLFVAVLLALVYVSAKTWLSGTTAAFYGTDRLAEFLAGIVLACTIRRIPRLSPGIWAVAGLGAFAMLFWMDLERPSVSQFIVLGIPAVILLCAALQIEISGHLPDLPKLSLLGDASYSIYLSHIFVIAGTRVAAHVVGLDLGMANGAVFVLLALVVSSVAGIVVHRTIELPLLKGMNRLLRGGRKPPAAAELGTS</sequence>
<dbReference type="InterPro" id="IPR050879">
    <property type="entry name" value="Acyltransferase_3"/>
</dbReference>
<evidence type="ECO:0000313" key="3">
    <source>
        <dbReference type="EMBL" id="PTM46249.1"/>
    </source>
</evidence>
<reference evidence="3 4" key="1">
    <citation type="submission" date="2018-04" db="EMBL/GenBank/DDBJ databases">
        <title>Genomic Encyclopedia of Type Strains, Phase III (KMG-III): the genomes of soil and plant-associated and newly described type strains.</title>
        <authorList>
            <person name="Whitman W."/>
        </authorList>
    </citation>
    <scope>NUCLEOTIDE SEQUENCE [LARGE SCALE GENOMIC DNA]</scope>
    <source>
        <strain evidence="3 4">NW12</strain>
    </source>
</reference>
<proteinExistence type="predicted"/>
<comment type="caution">
    <text evidence="3">The sequence shown here is derived from an EMBL/GenBank/DDBJ whole genome shotgun (WGS) entry which is preliminary data.</text>
</comment>
<feature type="transmembrane region" description="Helical" evidence="1">
    <location>
        <begin position="245"/>
        <end position="266"/>
    </location>
</feature>
<keyword evidence="4" id="KW-1185">Reference proteome</keyword>
<keyword evidence="1" id="KW-1133">Transmembrane helix</keyword>
<organism evidence="3 4">
    <name type="scientific">Sphingomonas aerolata</name>
    <dbReference type="NCBI Taxonomy" id="185951"/>
    <lineage>
        <taxon>Bacteria</taxon>
        <taxon>Pseudomonadati</taxon>
        <taxon>Pseudomonadota</taxon>
        <taxon>Alphaproteobacteria</taxon>
        <taxon>Sphingomonadales</taxon>
        <taxon>Sphingomonadaceae</taxon>
        <taxon>Sphingomonas</taxon>
    </lineage>
</organism>
<evidence type="ECO:0000259" key="2">
    <source>
        <dbReference type="Pfam" id="PF01757"/>
    </source>
</evidence>
<keyword evidence="1" id="KW-0812">Transmembrane</keyword>
<keyword evidence="1" id="KW-0472">Membrane</keyword>
<feature type="transmembrane region" description="Helical" evidence="1">
    <location>
        <begin position="171"/>
        <end position="188"/>
    </location>
</feature>
<feature type="transmembrane region" description="Helical" evidence="1">
    <location>
        <begin position="286"/>
        <end position="306"/>
    </location>
</feature>
<feature type="transmembrane region" description="Helical" evidence="1">
    <location>
        <begin position="87"/>
        <end position="106"/>
    </location>
</feature>
<dbReference type="GO" id="GO:0000271">
    <property type="term" value="P:polysaccharide biosynthetic process"/>
    <property type="evidence" value="ECO:0007669"/>
    <property type="project" value="TreeGrafter"/>
</dbReference>
<accession>A0A2T4YRV9</accession>
<feature type="transmembrane region" description="Helical" evidence="1">
    <location>
        <begin position="16"/>
        <end position="34"/>
    </location>
</feature>
<dbReference type="RefSeq" id="WP_146163679.1">
    <property type="nucleotide sequence ID" value="NZ_PZZN01000002.1"/>
</dbReference>
<feature type="transmembrane region" description="Helical" evidence="1">
    <location>
        <begin position="312"/>
        <end position="333"/>
    </location>
</feature>
<dbReference type="InterPro" id="IPR002656">
    <property type="entry name" value="Acyl_transf_3_dom"/>
</dbReference>
<protein>
    <submittedName>
        <fullName evidence="3">Exopolysaccharide production protein ExoZ</fullName>
    </submittedName>
</protein>
<dbReference type="EMBL" id="PZZN01000002">
    <property type="protein sequence ID" value="PTM46249.1"/>
    <property type="molecule type" value="Genomic_DNA"/>
</dbReference>
<dbReference type="Pfam" id="PF01757">
    <property type="entry name" value="Acyl_transf_3"/>
    <property type="match status" value="1"/>
</dbReference>
<name>A0A2T4YRV9_9SPHN</name>
<evidence type="ECO:0000256" key="1">
    <source>
        <dbReference type="SAM" id="Phobius"/>
    </source>
</evidence>
<dbReference type="PANTHER" id="PTHR23028">
    <property type="entry name" value="ACETYLTRANSFERASE"/>
    <property type="match status" value="1"/>
</dbReference>
<feature type="transmembrane region" description="Helical" evidence="1">
    <location>
        <begin position="220"/>
        <end position="239"/>
    </location>
</feature>
<gene>
    <name evidence="3" type="ORF">C8J24_2489</name>
</gene>
<dbReference type="GO" id="GO:0016020">
    <property type="term" value="C:membrane"/>
    <property type="evidence" value="ECO:0007669"/>
    <property type="project" value="TreeGrafter"/>
</dbReference>
<feature type="transmembrane region" description="Helical" evidence="1">
    <location>
        <begin position="46"/>
        <end position="66"/>
    </location>
</feature>
<dbReference type="GO" id="GO:0016747">
    <property type="term" value="F:acyltransferase activity, transferring groups other than amino-acyl groups"/>
    <property type="evidence" value="ECO:0007669"/>
    <property type="project" value="InterPro"/>
</dbReference>
<evidence type="ECO:0000313" key="4">
    <source>
        <dbReference type="Proteomes" id="UP000240996"/>
    </source>
</evidence>
<feature type="transmembrane region" description="Helical" evidence="1">
    <location>
        <begin position="146"/>
        <end position="164"/>
    </location>
</feature>
<dbReference type="AlphaFoldDB" id="A0A2T4YRV9"/>
<dbReference type="PANTHER" id="PTHR23028:SF131">
    <property type="entry name" value="BLR2367 PROTEIN"/>
    <property type="match status" value="1"/>
</dbReference>
<dbReference type="Proteomes" id="UP000240996">
    <property type="component" value="Unassembled WGS sequence"/>
</dbReference>